<dbReference type="SUPFAM" id="SSF55961">
    <property type="entry name" value="Bet v1-like"/>
    <property type="match status" value="2"/>
</dbReference>
<sequence length="478" mass="53421">MSNCDLLFGLSIYAEPTKSKIIEYSCSAMDELSKIGIAGNPLWQLKTNDSYETLNYIEYLRQFVLTEASRDVAHIKMSPISIVELLMDVNQWSSAFYNIVSKATNVGTLLGGEGSYNDKLHVMNAELHLPTTFVHTRECYFGRYSKQLSHNTWGVVDVSLEKFIPSSTSNILKRPSGCLITEISNGYSEVVWVEHVELDEFQLRFPSIQAFGATRWLNSLVRYSEWSQTLKPSIFESDKGAESGRASLMKLADRMMKMFCANVSNTVSNPWMKIDGYTGCTDVRVMMKNNKELTMNLHATTVVFTTSLWLDVSPNQLFDFLRHEDSRTKWDVLSHRLTIREFASMIKGENLGNRVSLMRATTSQGKLEIFYLQESYTDSTGSYVIYAPLDEGTLSSLSKGSDPDKVIILPSGFSILPGPLPGKEDGATASFLTVAFHIVDGASTRPFISSQSIKAIYKIITDAVASIKNTVVYHSSQG</sequence>
<evidence type="ECO:0000256" key="5">
    <source>
        <dbReference type="ARBA" id="ARBA00023242"/>
    </source>
</evidence>
<dbReference type="InterPro" id="IPR057993">
    <property type="entry name" value="HD-Zip_IV_C"/>
</dbReference>
<dbReference type="PANTHER" id="PTHR45654">
    <property type="entry name" value="HOMEOBOX-LEUCINE ZIPPER PROTEIN MERISTEM L1"/>
    <property type="match status" value="1"/>
</dbReference>
<name>A0A151RDR7_CAJCA</name>
<keyword evidence="8" id="KW-1185">Reference proteome</keyword>
<dbReference type="Gramene" id="C.cajan_34439.t">
    <property type="protein sequence ID" value="C.cajan_34439.t"/>
    <property type="gene ID" value="C.cajan_34439"/>
</dbReference>
<feature type="domain" description="START" evidence="6">
    <location>
        <begin position="14"/>
        <end position="229"/>
    </location>
</feature>
<organism evidence="7 8">
    <name type="scientific">Cajanus cajan</name>
    <name type="common">Pigeon pea</name>
    <name type="synonym">Cajanus indicus</name>
    <dbReference type="NCBI Taxonomy" id="3821"/>
    <lineage>
        <taxon>Eukaryota</taxon>
        <taxon>Viridiplantae</taxon>
        <taxon>Streptophyta</taxon>
        <taxon>Embryophyta</taxon>
        <taxon>Tracheophyta</taxon>
        <taxon>Spermatophyta</taxon>
        <taxon>Magnoliopsida</taxon>
        <taxon>eudicotyledons</taxon>
        <taxon>Gunneridae</taxon>
        <taxon>Pentapetalae</taxon>
        <taxon>rosids</taxon>
        <taxon>fabids</taxon>
        <taxon>Fabales</taxon>
        <taxon>Fabaceae</taxon>
        <taxon>Papilionoideae</taxon>
        <taxon>50 kb inversion clade</taxon>
        <taxon>NPAAA clade</taxon>
        <taxon>indigoferoid/millettioid clade</taxon>
        <taxon>Phaseoleae</taxon>
        <taxon>Cajanus</taxon>
    </lineage>
</organism>
<dbReference type="PROSITE" id="PS50848">
    <property type="entry name" value="START"/>
    <property type="match status" value="1"/>
</dbReference>
<evidence type="ECO:0000259" key="6">
    <source>
        <dbReference type="PROSITE" id="PS50848"/>
    </source>
</evidence>
<dbReference type="PANTHER" id="PTHR45654:SF48">
    <property type="entry name" value="START DOMAIN-CONTAINING PROTEIN"/>
    <property type="match status" value="1"/>
</dbReference>
<dbReference type="InterPro" id="IPR002913">
    <property type="entry name" value="START_lipid-bd_dom"/>
</dbReference>
<evidence type="ECO:0000256" key="1">
    <source>
        <dbReference type="ARBA" id="ARBA00023015"/>
    </source>
</evidence>
<reference evidence="7" key="1">
    <citation type="journal article" date="2012" name="Nat. Biotechnol.">
        <title>Draft genome sequence of pigeonpea (Cajanus cajan), an orphan legume crop of resource-poor farmers.</title>
        <authorList>
            <person name="Varshney R.K."/>
            <person name="Chen W."/>
            <person name="Li Y."/>
            <person name="Bharti A.K."/>
            <person name="Saxena R.K."/>
            <person name="Schlueter J.A."/>
            <person name="Donoghue M.T."/>
            <person name="Azam S."/>
            <person name="Fan G."/>
            <person name="Whaley A.M."/>
            <person name="Farmer A.D."/>
            <person name="Sheridan J."/>
            <person name="Iwata A."/>
            <person name="Tuteja R."/>
            <person name="Penmetsa R.V."/>
            <person name="Wu W."/>
            <person name="Upadhyaya H.D."/>
            <person name="Yang S.P."/>
            <person name="Shah T."/>
            <person name="Saxena K.B."/>
            <person name="Michael T."/>
            <person name="McCombie W.R."/>
            <person name="Yang B."/>
            <person name="Zhang G."/>
            <person name="Yang H."/>
            <person name="Wang J."/>
            <person name="Spillane C."/>
            <person name="Cook D.R."/>
            <person name="May G.D."/>
            <person name="Xu X."/>
            <person name="Jackson S.A."/>
        </authorList>
    </citation>
    <scope>NUCLEOTIDE SEQUENCE [LARGE SCALE GENOMIC DNA]</scope>
</reference>
<evidence type="ECO:0000313" key="7">
    <source>
        <dbReference type="EMBL" id="KYP40732.1"/>
    </source>
</evidence>
<evidence type="ECO:0000256" key="2">
    <source>
        <dbReference type="ARBA" id="ARBA00023125"/>
    </source>
</evidence>
<dbReference type="Proteomes" id="UP000075243">
    <property type="component" value="Unassembled WGS sequence"/>
</dbReference>
<keyword evidence="3 7" id="KW-0371">Homeobox</keyword>
<protein>
    <submittedName>
        <fullName evidence="7">Homeobox-leucine zipper protein PROTODERMAL FACTOR 2</fullName>
    </submittedName>
</protein>
<evidence type="ECO:0000256" key="3">
    <source>
        <dbReference type="ARBA" id="ARBA00023155"/>
    </source>
</evidence>
<dbReference type="Pfam" id="PF25797">
    <property type="entry name" value="PDF2_C"/>
    <property type="match status" value="1"/>
</dbReference>
<keyword evidence="1" id="KW-0805">Transcription regulation</keyword>
<evidence type="ECO:0000313" key="8">
    <source>
        <dbReference type="Proteomes" id="UP000075243"/>
    </source>
</evidence>
<dbReference type="GO" id="GO:0008289">
    <property type="term" value="F:lipid binding"/>
    <property type="evidence" value="ECO:0007669"/>
    <property type="project" value="InterPro"/>
</dbReference>
<evidence type="ECO:0000256" key="4">
    <source>
        <dbReference type="ARBA" id="ARBA00023163"/>
    </source>
</evidence>
<dbReference type="AlphaFoldDB" id="A0A151RDR7"/>
<dbReference type="Pfam" id="PF01852">
    <property type="entry name" value="START"/>
    <property type="match status" value="1"/>
</dbReference>
<proteinExistence type="predicted"/>
<dbReference type="OMA" id="ECYFGRY"/>
<dbReference type="EMBL" id="KQ483817">
    <property type="protein sequence ID" value="KYP40732.1"/>
    <property type="molecule type" value="Genomic_DNA"/>
</dbReference>
<keyword evidence="4" id="KW-0804">Transcription</keyword>
<dbReference type="STRING" id="3821.A0A151RDR7"/>
<keyword evidence="5" id="KW-0539">Nucleus</keyword>
<dbReference type="SMART" id="SM00234">
    <property type="entry name" value="START"/>
    <property type="match status" value="1"/>
</dbReference>
<keyword evidence="2 7" id="KW-0238">DNA-binding</keyword>
<dbReference type="GO" id="GO:0003677">
    <property type="term" value="F:DNA binding"/>
    <property type="evidence" value="ECO:0007669"/>
    <property type="project" value="UniProtKB-KW"/>
</dbReference>
<dbReference type="InterPro" id="IPR042160">
    <property type="entry name" value="HD-Zip_IV"/>
</dbReference>
<accession>A0A151RDR7</accession>
<gene>
    <name evidence="7" type="ORF">KK1_037908</name>
</gene>